<dbReference type="AlphaFoldDB" id="A0A1M5J2E6"/>
<proteinExistence type="predicted"/>
<dbReference type="Proteomes" id="UP000183945">
    <property type="component" value="Unassembled WGS sequence"/>
</dbReference>
<accession>A0A1M5J2E6</accession>
<gene>
    <name evidence="1" type="ORF">SAMN05444483_10988</name>
</gene>
<reference evidence="2" key="1">
    <citation type="submission" date="2016-11" db="EMBL/GenBank/DDBJ databases">
        <authorList>
            <person name="Varghese N."/>
            <person name="Submissions S."/>
        </authorList>
    </citation>
    <scope>NUCLEOTIDE SEQUENCE [LARGE SCALE GENOMIC DNA]</scope>
    <source>
        <strain evidence="2">DSM 24579</strain>
    </source>
</reference>
<dbReference type="EMBL" id="FQVT01000009">
    <property type="protein sequence ID" value="SHG34768.1"/>
    <property type="molecule type" value="Genomic_DNA"/>
</dbReference>
<organism evidence="1 2">
    <name type="scientific">Salegentibacter echinorum</name>
    <dbReference type="NCBI Taxonomy" id="1073325"/>
    <lineage>
        <taxon>Bacteria</taxon>
        <taxon>Pseudomonadati</taxon>
        <taxon>Bacteroidota</taxon>
        <taxon>Flavobacteriia</taxon>
        <taxon>Flavobacteriales</taxon>
        <taxon>Flavobacteriaceae</taxon>
        <taxon>Salegentibacter</taxon>
    </lineage>
</organism>
<keyword evidence="2" id="KW-1185">Reference proteome</keyword>
<evidence type="ECO:0000313" key="1">
    <source>
        <dbReference type="EMBL" id="SHG34768.1"/>
    </source>
</evidence>
<dbReference type="STRING" id="1073325.SAMN05444483_10988"/>
<name>A0A1M5J2E6_SALEC</name>
<sequence>MDEEKREQRRLKDRARMKVLDKKIRKIYAETDKMENADLKQRAEYEKYSEERTEIINRRISEGADLY</sequence>
<dbReference type="RefSeq" id="WP_072880435.1">
    <property type="nucleotide sequence ID" value="NZ_FQVT01000009.1"/>
</dbReference>
<evidence type="ECO:0000313" key="2">
    <source>
        <dbReference type="Proteomes" id="UP000183945"/>
    </source>
</evidence>
<protein>
    <submittedName>
        <fullName evidence="1">Uncharacterized protein</fullName>
    </submittedName>
</protein>